<dbReference type="InterPro" id="IPR052052">
    <property type="entry name" value="Polysaccharide_Lyase_9"/>
</dbReference>
<comment type="subcellular location">
    <subcellularLocation>
        <location evidence="1">Secreted</location>
    </subcellularLocation>
</comment>
<feature type="domain" description="Right handed beta helix" evidence="6">
    <location>
        <begin position="137"/>
        <end position="258"/>
    </location>
</feature>
<dbReference type="InterPro" id="IPR012334">
    <property type="entry name" value="Pectin_lyas_fold"/>
</dbReference>
<dbReference type="Pfam" id="PF07602">
    <property type="entry name" value="DUF1565"/>
    <property type="match status" value="1"/>
</dbReference>
<dbReference type="PANTHER" id="PTHR40088">
    <property type="entry name" value="PECTATE LYASE (EUROFUNG)"/>
    <property type="match status" value="1"/>
</dbReference>
<evidence type="ECO:0000256" key="2">
    <source>
        <dbReference type="ARBA" id="ARBA00022525"/>
    </source>
</evidence>
<dbReference type="SMART" id="SM00710">
    <property type="entry name" value="PbH1"/>
    <property type="match status" value="5"/>
</dbReference>
<keyword evidence="2" id="KW-0964">Secreted</keyword>
<comment type="caution">
    <text evidence="7">The sequence shown here is derived from an EMBL/GenBank/DDBJ whole genome shotgun (WGS) entry which is preliminary data.</text>
</comment>
<keyword evidence="8" id="KW-1185">Reference proteome</keyword>
<proteinExistence type="predicted"/>
<accession>A0A4Z0GMG4</accession>
<dbReference type="Pfam" id="PF13229">
    <property type="entry name" value="Beta_helix"/>
    <property type="match status" value="1"/>
</dbReference>
<evidence type="ECO:0000259" key="6">
    <source>
        <dbReference type="Pfam" id="PF13229"/>
    </source>
</evidence>
<feature type="region of interest" description="Disordered" evidence="4">
    <location>
        <begin position="271"/>
        <end position="294"/>
    </location>
</feature>
<dbReference type="Gene3D" id="2.160.20.10">
    <property type="entry name" value="Single-stranded right-handed beta-helix, Pectin lyase-like"/>
    <property type="match status" value="1"/>
</dbReference>
<dbReference type="SUPFAM" id="SSF51126">
    <property type="entry name" value="Pectin lyase-like"/>
    <property type="match status" value="1"/>
</dbReference>
<dbReference type="InterPro" id="IPR011050">
    <property type="entry name" value="Pectin_lyase_fold/virulence"/>
</dbReference>
<reference evidence="7 8" key="1">
    <citation type="submission" date="2019-03" db="EMBL/GenBank/DDBJ databases">
        <authorList>
            <person name="Gonzalez-Pimentel J.L."/>
        </authorList>
    </citation>
    <scope>NUCLEOTIDE SEQUENCE [LARGE SCALE GENOMIC DNA]</scope>
    <source>
        <strain evidence="7 8">JCM 31289</strain>
    </source>
</reference>
<dbReference type="InterPro" id="IPR039448">
    <property type="entry name" value="Beta_helix"/>
</dbReference>
<evidence type="ECO:0000259" key="5">
    <source>
        <dbReference type="Pfam" id="PF07602"/>
    </source>
</evidence>
<organism evidence="7 8">
    <name type="scientific">Streptomyces palmae</name>
    <dbReference type="NCBI Taxonomy" id="1701085"/>
    <lineage>
        <taxon>Bacteria</taxon>
        <taxon>Bacillati</taxon>
        <taxon>Actinomycetota</taxon>
        <taxon>Actinomycetes</taxon>
        <taxon>Kitasatosporales</taxon>
        <taxon>Streptomycetaceae</taxon>
        <taxon>Streptomyces</taxon>
    </lineage>
</organism>
<dbReference type="EMBL" id="SRID01000264">
    <property type="protein sequence ID" value="TGA98235.1"/>
    <property type="molecule type" value="Genomic_DNA"/>
</dbReference>
<gene>
    <name evidence="7" type="ORF">E4099_23110</name>
</gene>
<protein>
    <submittedName>
        <fullName evidence="7">DUF1565 domain-containing protein</fullName>
    </submittedName>
</protein>
<dbReference type="InterPro" id="IPR011459">
    <property type="entry name" value="DUF1565"/>
</dbReference>
<dbReference type="Proteomes" id="UP000297948">
    <property type="component" value="Unassembled WGS sequence"/>
</dbReference>
<feature type="domain" description="DUF1565" evidence="5">
    <location>
        <begin position="52"/>
        <end position="90"/>
    </location>
</feature>
<dbReference type="InterPro" id="IPR006626">
    <property type="entry name" value="PbH1"/>
</dbReference>
<dbReference type="RefSeq" id="WP_135341034.1">
    <property type="nucleotide sequence ID" value="NZ_JBHLTX010000005.1"/>
</dbReference>
<evidence type="ECO:0000313" key="7">
    <source>
        <dbReference type="EMBL" id="TGA98235.1"/>
    </source>
</evidence>
<dbReference type="GO" id="GO:0016837">
    <property type="term" value="F:carbon-oxygen lyase activity, acting on polysaccharides"/>
    <property type="evidence" value="ECO:0007669"/>
    <property type="project" value="TreeGrafter"/>
</dbReference>
<keyword evidence="3" id="KW-0732">Signal</keyword>
<dbReference type="OrthoDB" id="9762467at2"/>
<dbReference type="AlphaFoldDB" id="A0A4Z0GMG4"/>
<dbReference type="GO" id="GO:0005576">
    <property type="term" value="C:extracellular region"/>
    <property type="evidence" value="ECO:0007669"/>
    <property type="project" value="UniProtKB-SubCell"/>
</dbReference>
<evidence type="ECO:0000256" key="4">
    <source>
        <dbReference type="SAM" id="MobiDB-lite"/>
    </source>
</evidence>
<evidence type="ECO:0000313" key="8">
    <source>
        <dbReference type="Proteomes" id="UP000297948"/>
    </source>
</evidence>
<evidence type="ECO:0000256" key="3">
    <source>
        <dbReference type="ARBA" id="ARBA00022729"/>
    </source>
</evidence>
<name>A0A4Z0GMG4_9ACTN</name>
<dbReference type="PANTHER" id="PTHR40088:SF2">
    <property type="entry name" value="SECRETED SUGAR HYDROLASE"/>
    <property type="match status" value="1"/>
</dbReference>
<sequence>MRRRRHRGRHRKDRTLPLGTVVIVASAAAGIYLTAAPGGASAASSTVYVAPTGSDTARGTRAAPYRTLEKALADVGPGTTIEVRGGTYRPTTALRAAVDGTADNRIRLRAYRGERATVDGSRLSGDSPLLSLRADFWTVSGLEFRNAPAGAVECTSCRGDVFRDLTTHANGGTGLELRGAGTRNNLIHDVASFDNRDRTPGRRTADGIAFTSGSGSGNVVSGARLQGNGDSGIELRGWGGTVTIERSHATGNGGAQAELGRSADSYGNSWDTVNSSAAGDETGTHAVMRRTPQR</sequence>
<evidence type="ECO:0000256" key="1">
    <source>
        <dbReference type="ARBA" id="ARBA00004613"/>
    </source>
</evidence>